<sequence>MMNSMIDVTLIVTVVKSARMAQNPKSCTILTNLPTCAFPLSSMDVAAMQTGFKQTVNAMISVSDRMADHVLFPKSLLRMKKVNPYPVDKKKMTTSKTFKNAQPITNADEWLFSEFAVIRKQRNCSIKAQIQNVLTATASNLVNRVMTTSARAITRAIKMKSLPTVVRNEG</sequence>
<dbReference type="Proteomes" id="UP000492821">
    <property type="component" value="Unassembled WGS sequence"/>
</dbReference>
<name>A0A7E4V805_PANRE</name>
<protein>
    <submittedName>
        <fullName evidence="2">Secreted protein</fullName>
    </submittedName>
</protein>
<proteinExistence type="predicted"/>
<reference evidence="1" key="1">
    <citation type="journal article" date="2013" name="Genetics">
        <title>The draft genome and transcriptome of Panagrellus redivivus are shaped by the harsh demands of a free-living lifestyle.</title>
        <authorList>
            <person name="Srinivasan J."/>
            <person name="Dillman A.R."/>
            <person name="Macchietto M.G."/>
            <person name="Heikkinen L."/>
            <person name="Lakso M."/>
            <person name="Fracchia K.M."/>
            <person name="Antoshechkin I."/>
            <person name="Mortazavi A."/>
            <person name="Wong G."/>
            <person name="Sternberg P.W."/>
        </authorList>
    </citation>
    <scope>NUCLEOTIDE SEQUENCE [LARGE SCALE GENOMIC DNA]</scope>
    <source>
        <strain evidence="1">MT8872</strain>
    </source>
</reference>
<reference evidence="2" key="2">
    <citation type="submission" date="2020-10" db="UniProtKB">
        <authorList>
            <consortium name="WormBaseParasite"/>
        </authorList>
    </citation>
    <scope>IDENTIFICATION</scope>
</reference>
<evidence type="ECO:0000313" key="2">
    <source>
        <dbReference type="WBParaSite" id="Pan_g17596.t1"/>
    </source>
</evidence>
<accession>A0A7E4V805</accession>
<organism evidence="1 2">
    <name type="scientific">Panagrellus redivivus</name>
    <name type="common">Microworm</name>
    <dbReference type="NCBI Taxonomy" id="6233"/>
    <lineage>
        <taxon>Eukaryota</taxon>
        <taxon>Metazoa</taxon>
        <taxon>Ecdysozoa</taxon>
        <taxon>Nematoda</taxon>
        <taxon>Chromadorea</taxon>
        <taxon>Rhabditida</taxon>
        <taxon>Tylenchina</taxon>
        <taxon>Panagrolaimomorpha</taxon>
        <taxon>Panagrolaimoidea</taxon>
        <taxon>Panagrolaimidae</taxon>
        <taxon>Panagrellus</taxon>
    </lineage>
</organism>
<dbReference type="WBParaSite" id="Pan_g17596.t1">
    <property type="protein sequence ID" value="Pan_g17596.t1"/>
    <property type="gene ID" value="Pan_g17596"/>
</dbReference>
<evidence type="ECO:0000313" key="1">
    <source>
        <dbReference type="Proteomes" id="UP000492821"/>
    </source>
</evidence>
<keyword evidence="1" id="KW-1185">Reference proteome</keyword>
<dbReference type="AlphaFoldDB" id="A0A7E4V805"/>